<reference evidence="2" key="1">
    <citation type="journal article" date="2022" name="Mol. Ecol. Resour.">
        <title>The genomes of chicory, endive, great burdock and yacon provide insights into Asteraceae palaeo-polyploidization history and plant inulin production.</title>
        <authorList>
            <person name="Fan W."/>
            <person name="Wang S."/>
            <person name="Wang H."/>
            <person name="Wang A."/>
            <person name="Jiang F."/>
            <person name="Liu H."/>
            <person name="Zhao H."/>
            <person name="Xu D."/>
            <person name="Zhang Y."/>
        </authorList>
    </citation>
    <scope>NUCLEOTIDE SEQUENCE [LARGE SCALE GENOMIC DNA]</scope>
    <source>
        <strain evidence="2">cv. Niubang</strain>
    </source>
</reference>
<sequence>MNWAASSQNLPVSLPSIASSPLVPLLRCVVDGRQFLIQTHFFFQVSLERLTKGMMGISASPMTSFSPTMKMLPAKMWT</sequence>
<proteinExistence type="predicted"/>
<comment type="caution">
    <text evidence="1">The sequence shown here is derived from an EMBL/GenBank/DDBJ whole genome shotgun (WGS) entry which is preliminary data.</text>
</comment>
<accession>A0ACB8XRX0</accession>
<name>A0ACB8XRX0_ARCLA</name>
<evidence type="ECO:0000313" key="1">
    <source>
        <dbReference type="EMBL" id="KAI3673176.1"/>
    </source>
</evidence>
<protein>
    <submittedName>
        <fullName evidence="1">Uncharacterized protein</fullName>
    </submittedName>
</protein>
<dbReference type="Proteomes" id="UP001055879">
    <property type="component" value="Linkage Group LG15"/>
</dbReference>
<reference evidence="1 2" key="2">
    <citation type="journal article" date="2022" name="Mol. Ecol. Resour.">
        <title>The genomes of chicory, endive, great burdock and yacon provide insights into Asteraceae paleo-polyploidization history and plant inulin production.</title>
        <authorList>
            <person name="Fan W."/>
            <person name="Wang S."/>
            <person name="Wang H."/>
            <person name="Wang A."/>
            <person name="Jiang F."/>
            <person name="Liu H."/>
            <person name="Zhao H."/>
            <person name="Xu D."/>
            <person name="Zhang Y."/>
        </authorList>
    </citation>
    <scope>NUCLEOTIDE SEQUENCE [LARGE SCALE GENOMIC DNA]</scope>
    <source>
        <strain evidence="2">cv. Niubang</strain>
    </source>
</reference>
<dbReference type="EMBL" id="CM042061">
    <property type="protein sequence ID" value="KAI3673176.1"/>
    <property type="molecule type" value="Genomic_DNA"/>
</dbReference>
<gene>
    <name evidence="1" type="ORF">L6452_39292</name>
</gene>
<evidence type="ECO:0000313" key="2">
    <source>
        <dbReference type="Proteomes" id="UP001055879"/>
    </source>
</evidence>
<organism evidence="1 2">
    <name type="scientific">Arctium lappa</name>
    <name type="common">Greater burdock</name>
    <name type="synonym">Lappa major</name>
    <dbReference type="NCBI Taxonomy" id="4217"/>
    <lineage>
        <taxon>Eukaryota</taxon>
        <taxon>Viridiplantae</taxon>
        <taxon>Streptophyta</taxon>
        <taxon>Embryophyta</taxon>
        <taxon>Tracheophyta</taxon>
        <taxon>Spermatophyta</taxon>
        <taxon>Magnoliopsida</taxon>
        <taxon>eudicotyledons</taxon>
        <taxon>Gunneridae</taxon>
        <taxon>Pentapetalae</taxon>
        <taxon>asterids</taxon>
        <taxon>campanulids</taxon>
        <taxon>Asterales</taxon>
        <taxon>Asteraceae</taxon>
        <taxon>Carduoideae</taxon>
        <taxon>Cardueae</taxon>
        <taxon>Arctiinae</taxon>
        <taxon>Arctium</taxon>
    </lineage>
</organism>
<keyword evidence="2" id="KW-1185">Reference proteome</keyword>